<gene>
    <name evidence="9" type="ORF">T190115A13A_100099</name>
</gene>
<reference evidence="9 10" key="1">
    <citation type="submission" date="2024-05" db="EMBL/GenBank/DDBJ databases">
        <authorList>
            <person name="Duchaud E."/>
        </authorList>
    </citation>
    <scope>NUCLEOTIDE SEQUENCE [LARGE SCALE GENOMIC DNA]</scope>
    <source>
        <strain evidence="9">Ena-SAMPLE-TAB-13-05-2024-13:56:06:370-140305</strain>
    </source>
</reference>
<proteinExistence type="inferred from homology"/>
<feature type="domain" description="Nitroreductase" evidence="8">
    <location>
        <begin position="10"/>
        <end position="169"/>
    </location>
</feature>
<dbReference type="CDD" id="cd02135">
    <property type="entry name" value="YdjA-like"/>
    <property type="match status" value="1"/>
</dbReference>
<dbReference type="Pfam" id="PF00881">
    <property type="entry name" value="Nitroreductase"/>
    <property type="match status" value="1"/>
</dbReference>
<keyword evidence="4" id="KW-0288">FMN</keyword>
<protein>
    <submittedName>
        <fullName evidence="9">Nitroreductase</fullName>
    </submittedName>
</protein>
<keyword evidence="3" id="KW-0285">Flavoprotein</keyword>
<accession>A0ABP1F5D6</accession>
<keyword evidence="10" id="KW-1185">Reference proteome</keyword>
<evidence type="ECO:0000313" key="10">
    <source>
        <dbReference type="Proteomes" id="UP001497602"/>
    </source>
</evidence>
<dbReference type="Gene3D" id="3.40.109.10">
    <property type="entry name" value="NADH Oxidase"/>
    <property type="match status" value="1"/>
</dbReference>
<comment type="cofactor">
    <cofactor evidence="1">
        <name>FMN</name>
        <dbReference type="ChEBI" id="CHEBI:58210"/>
    </cofactor>
</comment>
<dbReference type="InterPro" id="IPR026021">
    <property type="entry name" value="YdjA-like"/>
</dbReference>
<evidence type="ECO:0000256" key="6">
    <source>
        <dbReference type="ARBA" id="ARBA00023002"/>
    </source>
</evidence>
<comment type="caution">
    <text evidence="9">The sequence shown here is derived from an EMBL/GenBank/DDBJ whole genome shotgun (WGS) entry which is preliminary data.</text>
</comment>
<dbReference type="PANTHER" id="PTHR43821:SF1">
    <property type="entry name" value="NAD(P)H NITROREDUCTASE YDJA-RELATED"/>
    <property type="match status" value="1"/>
</dbReference>
<keyword evidence="5" id="KW-0521">NADP</keyword>
<evidence type="ECO:0000256" key="2">
    <source>
        <dbReference type="ARBA" id="ARBA00007118"/>
    </source>
</evidence>
<keyword evidence="6" id="KW-0560">Oxidoreductase</keyword>
<sequence length="193" mass="22975">MDFEQLTRIIRGRRTHYASDFSEEKISKELIEEIVTNAIWAPTHKLTQPWRFVVLEGKHHENLGNYMANYYRERYTEEEFSNQRFEETKQYPKNATLIVLIMERSKRVKIPEWEEIAAVSSAVQNMWLSCTSLKIGAYWDSGEATIKYVSEIIDLKDNEKCFGIFYMGYLKKDTLEVNRKRKSITKKLSWQKI</sequence>
<evidence type="ECO:0000259" key="8">
    <source>
        <dbReference type="Pfam" id="PF00881"/>
    </source>
</evidence>
<dbReference type="RefSeq" id="WP_348702015.1">
    <property type="nucleotide sequence ID" value="NZ_CAXIYA010000001.1"/>
</dbReference>
<dbReference type="SUPFAM" id="SSF55469">
    <property type="entry name" value="FMN-dependent nitroreductase-like"/>
    <property type="match status" value="1"/>
</dbReference>
<dbReference type="PANTHER" id="PTHR43821">
    <property type="entry name" value="NAD(P)H NITROREDUCTASE YDJA-RELATED"/>
    <property type="match status" value="1"/>
</dbReference>
<keyword evidence="7" id="KW-0520">NAD</keyword>
<dbReference type="InterPro" id="IPR000415">
    <property type="entry name" value="Nitroreductase-like"/>
</dbReference>
<dbReference type="Proteomes" id="UP001497602">
    <property type="component" value="Unassembled WGS sequence"/>
</dbReference>
<evidence type="ECO:0000256" key="3">
    <source>
        <dbReference type="ARBA" id="ARBA00022630"/>
    </source>
</evidence>
<dbReference type="EMBL" id="CAXJRC010000001">
    <property type="protein sequence ID" value="CAL2104811.1"/>
    <property type="molecule type" value="Genomic_DNA"/>
</dbReference>
<evidence type="ECO:0000256" key="7">
    <source>
        <dbReference type="ARBA" id="ARBA00023027"/>
    </source>
</evidence>
<organism evidence="9 10">
    <name type="scientific">Tenacibaculum vairaonense</name>
    <dbReference type="NCBI Taxonomy" id="3137860"/>
    <lineage>
        <taxon>Bacteria</taxon>
        <taxon>Pseudomonadati</taxon>
        <taxon>Bacteroidota</taxon>
        <taxon>Flavobacteriia</taxon>
        <taxon>Flavobacteriales</taxon>
        <taxon>Flavobacteriaceae</taxon>
        <taxon>Tenacibaculum</taxon>
    </lineage>
</organism>
<evidence type="ECO:0000256" key="1">
    <source>
        <dbReference type="ARBA" id="ARBA00001917"/>
    </source>
</evidence>
<evidence type="ECO:0000313" key="9">
    <source>
        <dbReference type="EMBL" id="CAL2104811.1"/>
    </source>
</evidence>
<comment type="similarity">
    <text evidence="2">Belongs to the nitroreductase family.</text>
</comment>
<evidence type="ECO:0000256" key="5">
    <source>
        <dbReference type="ARBA" id="ARBA00022857"/>
    </source>
</evidence>
<dbReference type="InterPro" id="IPR052530">
    <property type="entry name" value="NAD(P)H_nitroreductase"/>
</dbReference>
<evidence type="ECO:0000256" key="4">
    <source>
        <dbReference type="ARBA" id="ARBA00022643"/>
    </source>
</evidence>
<name>A0ABP1F5D6_9FLAO</name>
<dbReference type="InterPro" id="IPR029479">
    <property type="entry name" value="Nitroreductase"/>
</dbReference>